<accession>A0A8T0GJV0</accession>
<organism evidence="1 2">
    <name type="scientific">Ceratodon purpureus</name>
    <name type="common">Fire moss</name>
    <name type="synonym">Dicranum purpureum</name>
    <dbReference type="NCBI Taxonomy" id="3225"/>
    <lineage>
        <taxon>Eukaryota</taxon>
        <taxon>Viridiplantae</taxon>
        <taxon>Streptophyta</taxon>
        <taxon>Embryophyta</taxon>
        <taxon>Bryophyta</taxon>
        <taxon>Bryophytina</taxon>
        <taxon>Bryopsida</taxon>
        <taxon>Dicranidae</taxon>
        <taxon>Pseudoditrichales</taxon>
        <taxon>Ditrichaceae</taxon>
        <taxon>Ceratodon</taxon>
    </lineage>
</organism>
<reference evidence="1" key="1">
    <citation type="submission" date="2020-06" db="EMBL/GenBank/DDBJ databases">
        <title>WGS assembly of Ceratodon purpureus strain R40.</title>
        <authorList>
            <person name="Carey S.B."/>
            <person name="Jenkins J."/>
            <person name="Shu S."/>
            <person name="Lovell J.T."/>
            <person name="Sreedasyam A."/>
            <person name="Maumus F."/>
            <person name="Tiley G.P."/>
            <person name="Fernandez-Pozo N."/>
            <person name="Barry K."/>
            <person name="Chen C."/>
            <person name="Wang M."/>
            <person name="Lipzen A."/>
            <person name="Daum C."/>
            <person name="Saski C.A."/>
            <person name="Payton A.C."/>
            <person name="Mcbreen J.C."/>
            <person name="Conrad R.E."/>
            <person name="Kollar L.M."/>
            <person name="Olsson S."/>
            <person name="Huttunen S."/>
            <person name="Landis J.B."/>
            <person name="Wickett N.J."/>
            <person name="Johnson M.G."/>
            <person name="Rensing S.A."/>
            <person name="Grimwood J."/>
            <person name="Schmutz J."/>
            <person name="Mcdaniel S.F."/>
        </authorList>
    </citation>
    <scope>NUCLEOTIDE SEQUENCE</scope>
    <source>
        <strain evidence="1">R40</strain>
    </source>
</reference>
<dbReference type="Proteomes" id="UP000822688">
    <property type="component" value="Chromosome 10"/>
</dbReference>
<dbReference type="PANTHER" id="PTHR37910:SF2">
    <property type="entry name" value="EXPRESSED PROTEIN"/>
    <property type="match status" value="1"/>
</dbReference>
<evidence type="ECO:0000313" key="2">
    <source>
        <dbReference type="Proteomes" id="UP000822688"/>
    </source>
</evidence>
<evidence type="ECO:0000313" key="1">
    <source>
        <dbReference type="EMBL" id="KAG0558855.1"/>
    </source>
</evidence>
<proteinExistence type="predicted"/>
<protein>
    <submittedName>
        <fullName evidence="1">Uncharacterized protein</fullName>
    </submittedName>
</protein>
<comment type="caution">
    <text evidence="1">The sequence shown here is derived from an EMBL/GenBank/DDBJ whole genome shotgun (WGS) entry which is preliminary data.</text>
</comment>
<keyword evidence="2" id="KW-1185">Reference proteome</keyword>
<dbReference type="AlphaFoldDB" id="A0A8T0GJV0"/>
<dbReference type="PANTHER" id="PTHR37910">
    <property type="entry name" value="EXPRESSED PROTEIN"/>
    <property type="match status" value="1"/>
</dbReference>
<dbReference type="EMBL" id="CM026431">
    <property type="protein sequence ID" value="KAG0558855.1"/>
    <property type="molecule type" value="Genomic_DNA"/>
</dbReference>
<dbReference type="SUPFAM" id="SSF48452">
    <property type="entry name" value="TPR-like"/>
    <property type="match status" value="1"/>
</dbReference>
<dbReference type="InterPro" id="IPR011990">
    <property type="entry name" value="TPR-like_helical_dom_sf"/>
</dbReference>
<dbReference type="Gene3D" id="1.25.40.10">
    <property type="entry name" value="Tetratricopeptide repeat domain"/>
    <property type="match status" value="1"/>
</dbReference>
<gene>
    <name evidence="1" type="ORF">KC19_10G059200</name>
</gene>
<sequence>MCVVPVAVMMVTSIPSSQCSSSCSRFITSSSVGRWIEENSRLNDVVFQVRSRRGSVLSSSGYRAGCCVSRVSRSFAVTGAVVESSGLGWGSDGEAGGEGNWHAQLGSEQSWLVLLGGVKGWLLGLVMAGLIVAGEAAPSESQAAMPVPRSPRTGYDPVSEVEREASSAFARRVTEALELLDKARKAQASEDFLEALRCYSLITQKSGDLALAEYARVGRALTLYEVGDRAEAIAEMEDMSLSLKGYPEVHAALAAALYADKHAPVPAEQQFTFATLLDRRYTDPSWVKSAKHWPPSLIDSLERFIALK</sequence>
<name>A0A8T0GJV0_CERPU</name>